<comment type="caution">
    <text evidence="1">The sequence shown here is derived from an EMBL/GenBank/DDBJ whole genome shotgun (WGS) entry which is preliminary data.</text>
</comment>
<dbReference type="EMBL" id="BAABAS010000032">
    <property type="protein sequence ID" value="GAA4242398.1"/>
    <property type="molecule type" value="Genomic_DNA"/>
</dbReference>
<name>A0ABP8CRB6_9ACTN</name>
<protein>
    <submittedName>
        <fullName evidence="1">Uncharacterized protein</fullName>
    </submittedName>
</protein>
<sequence>MQVVCSPTDGGGKGAKVSPAVLALTRWASMPIPAPVVRTAPPRRRDGLVGLPEWFWVTNWDSLSDRVAARSVWVEVVARPQSMTIDPGAGEPVVRCSGPGTVYDRSRSAASQRTDCSYTFARSSLREPGRAYRVRVTVLWGGTWRGSDGSGGVLPPLSRSTTFRLRVAEAQALYG</sequence>
<evidence type="ECO:0000313" key="2">
    <source>
        <dbReference type="Proteomes" id="UP001501710"/>
    </source>
</evidence>
<proteinExistence type="predicted"/>
<gene>
    <name evidence="1" type="ORF">GCM10022254_75260</name>
</gene>
<organism evidence="1 2">
    <name type="scientific">Actinomadura meridiana</name>
    <dbReference type="NCBI Taxonomy" id="559626"/>
    <lineage>
        <taxon>Bacteria</taxon>
        <taxon>Bacillati</taxon>
        <taxon>Actinomycetota</taxon>
        <taxon>Actinomycetes</taxon>
        <taxon>Streptosporangiales</taxon>
        <taxon>Thermomonosporaceae</taxon>
        <taxon>Actinomadura</taxon>
    </lineage>
</organism>
<reference evidence="2" key="1">
    <citation type="journal article" date="2019" name="Int. J. Syst. Evol. Microbiol.">
        <title>The Global Catalogue of Microorganisms (GCM) 10K type strain sequencing project: providing services to taxonomists for standard genome sequencing and annotation.</title>
        <authorList>
            <consortium name="The Broad Institute Genomics Platform"/>
            <consortium name="The Broad Institute Genome Sequencing Center for Infectious Disease"/>
            <person name="Wu L."/>
            <person name="Ma J."/>
        </authorList>
    </citation>
    <scope>NUCLEOTIDE SEQUENCE [LARGE SCALE GENOMIC DNA]</scope>
    <source>
        <strain evidence="2">JCM 17440</strain>
    </source>
</reference>
<keyword evidence="2" id="KW-1185">Reference proteome</keyword>
<dbReference type="Proteomes" id="UP001501710">
    <property type="component" value="Unassembled WGS sequence"/>
</dbReference>
<evidence type="ECO:0000313" key="1">
    <source>
        <dbReference type="EMBL" id="GAA4242398.1"/>
    </source>
</evidence>
<accession>A0ABP8CRB6</accession>